<evidence type="ECO:0000313" key="2">
    <source>
        <dbReference type="EMBL" id="MTW13141.1"/>
    </source>
</evidence>
<accession>A0A6L6QLV3</accession>
<dbReference type="InterPro" id="IPR036737">
    <property type="entry name" value="OmpA-like_sf"/>
</dbReference>
<dbReference type="EMBL" id="WNKX01000019">
    <property type="protein sequence ID" value="MTW13141.1"/>
    <property type="molecule type" value="Genomic_DNA"/>
</dbReference>
<protein>
    <submittedName>
        <fullName evidence="2">DUF748 domain-containing protein</fullName>
    </submittedName>
</protein>
<sequence length="1081" mass="115523">MKIPPLKYLVPSTLAGLLLAYTGIGFFAVPAIVKSQAAKQASEILHRQLTIEDVSFNPFTLAASVQGLKMMETDGATVFASFDRLGVDLSWQSVSHLAPVVQEVRLTKPYVHLARHADNRYNIDDILQLIASQPPSPEPARFSVNNIQLEQGSLSFEDKPAGVTHKVQDLKLGLPFVSSLPADVTIFVEPLFSANINGAPLSLKGKARPFAEPKDYALDLELDKVDMTTYLGYLPFKPGFKLPSAHLDTKLKLTVVQPKDKPATMVLGGEASLTGVQLQQLDGTQVARLDALKVKLGKLDLLAQRFEIAQVGIDGLDMDIKRSKDGKLNLAQLAPAAAPEAAPAAPTASAAKAAATGPTVLVKELTVNGAGLRYADDTPQGNLRAELAKFGLSVQDIAFDGAKHTLDIASLVSSSADIDVHQGKQAAAPAAAKAPAKPSGDEAMQIKIGKLDISDWSAKLREDLHNEPTVFKLSPLALTVEGYSNAPGASAEVALKTAINKGELEVKGQLAPSPLKADLALDLKNFDLLPLQPYVTDYVNLRLLQAAVTSKARLHLDTGKDGAVAGGFKGDVSVNRLSTVDKTSSNDFLSWKSLAFSGMDVNFKPFTLDIDRVALDDFFARVIIDPNGRLNVQDVMRKEGEEGKSLTEAGARAQAVKDAKARTKEVAQAAPSANAPAAAGTAATAKPAKPAEPLPPIRIGKVLLSGGRVRFTDNFIKPNYTANLKELGGTVSGLSSDPSHNAKVDLRGNVSGAPLLIAGQVHPLKQELSLDLRAEVRGMELSQLSAYADKYVGYGIEKGKMTFEVAYQLDNRQLKAENRLILDQLTFGKESTNPEATKLPVNLAVALLSDRNGVIDINVPIGGSLDDPQFSLGGIILKVIGNAIMKTVTSPFALIGSMFGGGEELSMLEFDPGRAALLPASEGKLKSLAKALTERPGLKLDITGRFDETAELDALKRAALDRKLRQIKTRDVQARGGALPEGGVTVSKEEYAGLLARAYKDETFNKPRNALGFTKSLPTEEMEKLMLANIKFEQDDFISLGNRRAQAAKDWLTGQGQVPPERVFLIAPKPGAAGRVDFALH</sequence>
<organism evidence="2 3">
    <name type="scientific">Massilia eburnea</name>
    <dbReference type="NCBI Taxonomy" id="1776165"/>
    <lineage>
        <taxon>Bacteria</taxon>
        <taxon>Pseudomonadati</taxon>
        <taxon>Pseudomonadota</taxon>
        <taxon>Betaproteobacteria</taxon>
        <taxon>Burkholderiales</taxon>
        <taxon>Oxalobacteraceae</taxon>
        <taxon>Telluria group</taxon>
        <taxon>Massilia</taxon>
    </lineage>
</organism>
<dbReference type="GO" id="GO:0005886">
    <property type="term" value="C:plasma membrane"/>
    <property type="evidence" value="ECO:0007669"/>
    <property type="project" value="TreeGrafter"/>
</dbReference>
<dbReference type="GO" id="GO:0090313">
    <property type="term" value="P:regulation of protein targeting to membrane"/>
    <property type="evidence" value="ECO:0007669"/>
    <property type="project" value="TreeGrafter"/>
</dbReference>
<comment type="caution">
    <text evidence="2">The sequence shown here is derived from an EMBL/GenBank/DDBJ whole genome shotgun (WGS) entry which is preliminary data.</text>
</comment>
<dbReference type="Pfam" id="PF05359">
    <property type="entry name" value="DUF748"/>
    <property type="match status" value="1"/>
</dbReference>
<dbReference type="InterPro" id="IPR052894">
    <property type="entry name" value="AsmA-related"/>
</dbReference>
<reference evidence="2 3" key="1">
    <citation type="submission" date="2019-11" db="EMBL/GenBank/DDBJ databases">
        <title>Type strains purchased from KCTC, JCM and DSMZ.</title>
        <authorList>
            <person name="Lu H."/>
        </authorList>
    </citation>
    <scope>NUCLEOTIDE SEQUENCE [LARGE SCALE GENOMIC DNA]</scope>
    <source>
        <strain evidence="2 3">JCM 31587</strain>
    </source>
</reference>
<dbReference type="PANTHER" id="PTHR30441:SF8">
    <property type="entry name" value="DUF748 DOMAIN-CONTAINING PROTEIN"/>
    <property type="match status" value="1"/>
</dbReference>
<dbReference type="RefSeq" id="WP_155456067.1">
    <property type="nucleotide sequence ID" value="NZ_WNKX01000019.1"/>
</dbReference>
<keyword evidence="3" id="KW-1185">Reference proteome</keyword>
<proteinExistence type="predicted"/>
<feature type="region of interest" description="Disordered" evidence="1">
    <location>
        <begin position="668"/>
        <end position="692"/>
    </location>
</feature>
<name>A0A6L6QLV3_9BURK</name>
<dbReference type="AlphaFoldDB" id="A0A6L6QLV3"/>
<dbReference type="Proteomes" id="UP000472320">
    <property type="component" value="Unassembled WGS sequence"/>
</dbReference>
<evidence type="ECO:0000256" key="1">
    <source>
        <dbReference type="SAM" id="MobiDB-lite"/>
    </source>
</evidence>
<dbReference type="OrthoDB" id="9757969at2"/>
<gene>
    <name evidence="2" type="ORF">GM658_21280</name>
</gene>
<dbReference type="Gene3D" id="3.30.1330.60">
    <property type="entry name" value="OmpA-like domain"/>
    <property type="match status" value="1"/>
</dbReference>
<dbReference type="PANTHER" id="PTHR30441">
    <property type="entry name" value="DUF748 DOMAIN-CONTAINING PROTEIN"/>
    <property type="match status" value="1"/>
</dbReference>
<evidence type="ECO:0000313" key="3">
    <source>
        <dbReference type="Proteomes" id="UP000472320"/>
    </source>
</evidence>
<feature type="compositionally biased region" description="Low complexity" evidence="1">
    <location>
        <begin position="668"/>
        <end position="688"/>
    </location>
</feature>
<dbReference type="InterPro" id="IPR008023">
    <property type="entry name" value="DUF748"/>
</dbReference>